<dbReference type="STRING" id="947013.SAMN04488109_4990"/>
<proteinExistence type="predicted"/>
<dbReference type="EMBL" id="FQWQ01000004">
    <property type="protein sequence ID" value="SHH72728.1"/>
    <property type="molecule type" value="Genomic_DNA"/>
</dbReference>
<name>A0A1M5VC46_9BACT</name>
<dbReference type="InterPro" id="IPR041662">
    <property type="entry name" value="SusD-like_2"/>
</dbReference>
<gene>
    <name evidence="2" type="ORF">SAMN04488109_4990</name>
</gene>
<dbReference type="AlphaFoldDB" id="A0A1M5VC46"/>
<dbReference type="Gene3D" id="1.25.40.390">
    <property type="match status" value="1"/>
</dbReference>
<feature type="chain" id="PRO_5012928988" evidence="1">
    <location>
        <begin position="22"/>
        <end position="537"/>
    </location>
</feature>
<sequence length="537" mass="58848">MNMKTCTKYIALSLCAWMASGCSDFLDINTDPNNPSKVKLSQLLTQSEVTMVNSLGIGSNGLSTSTSILVHQTVQRGSVDSYVVSGEDFQITTAWQNLYSGALEDYLAIIEQGTASGDAHYVGVAQILTAYAYSVMVDVWGDIPYSEALVGNEVHYPKYDDDASIYPKLLEMIDNGIANLAAESGLSPGGDDVLYNGDLAKWRRFAKSLKLKLYNQTRLVDDVTAEVNALLTEGDLMKAGDDFELAYGTSVSPDDRNPAFVLEYTLGNRPSYISPYFYEIMMNKSTLNDVLSGITDPRTPYYWFKQLTDPNDAQNPTEYTDTNGFLSIYFASQGVNQGWQQDRSQTVLGLYPIGGRYDDDEGGIVNTSGAITGPGNVAQRLYPYFNALYTQAELVLTETGVTGDARALFKSGMQASFTKVNAIAQAANAPLIATADITDYVNDVLVKYDAADDAGKLELILTEKWIASFGFAIDTYTDYRRTGFPIMFDPNTDNIPFTVTSRGYPVALAYNANALNLNQNAPAQKTVTTDRVFWDPN</sequence>
<organism evidence="2 3">
    <name type="scientific">Chryseolinea serpens</name>
    <dbReference type="NCBI Taxonomy" id="947013"/>
    <lineage>
        <taxon>Bacteria</taxon>
        <taxon>Pseudomonadati</taxon>
        <taxon>Bacteroidota</taxon>
        <taxon>Cytophagia</taxon>
        <taxon>Cytophagales</taxon>
        <taxon>Fulvivirgaceae</taxon>
        <taxon>Chryseolinea</taxon>
    </lineage>
</organism>
<dbReference type="Proteomes" id="UP000184212">
    <property type="component" value="Unassembled WGS sequence"/>
</dbReference>
<evidence type="ECO:0000313" key="3">
    <source>
        <dbReference type="Proteomes" id="UP000184212"/>
    </source>
</evidence>
<keyword evidence="1" id="KW-0732">Signal</keyword>
<accession>A0A1M5VC46</accession>
<dbReference type="OrthoDB" id="622163at2"/>
<reference evidence="2 3" key="1">
    <citation type="submission" date="2016-11" db="EMBL/GenBank/DDBJ databases">
        <authorList>
            <person name="Jaros S."/>
            <person name="Januszkiewicz K."/>
            <person name="Wedrychowicz H."/>
        </authorList>
    </citation>
    <scope>NUCLEOTIDE SEQUENCE [LARGE SCALE GENOMIC DNA]</scope>
    <source>
        <strain evidence="2 3">DSM 24574</strain>
    </source>
</reference>
<dbReference type="PROSITE" id="PS51257">
    <property type="entry name" value="PROKAR_LIPOPROTEIN"/>
    <property type="match status" value="1"/>
</dbReference>
<feature type="signal peptide" evidence="1">
    <location>
        <begin position="1"/>
        <end position="21"/>
    </location>
</feature>
<dbReference type="RefSeq" id="WP_073139850.1">
    <property type="nucleotide sequence ID" value="NZ_FQWQ01000004.1"/>
</dbReference>
<protein>
    <submittedName>
        <fullName evidence="2">Starch-binding associating with outer membrane</fullName>
    </submittedName>
</protein>
<dbReference type="InterPro" id="IPR011990">
    <property type="entry name" value="TPR-like_helical_dom_sf"/>
</dbReference>
<evidence type="ECO:0000313" key="2">
    <source>
        <dbReference type="EMBL" id="SHH72728.1"/>
    </source>
</evidence>
<dbReference type="SUPFAM" id="SSF48452">
    <property type="entry name" value="TPR-like"/>
    <property type="match status" value="1"/>
</dbReference>
<dbReference type="Pfam" id="PF12771">
    <property type="entry name" value="SusD-like_2"/>
    <property type="match status" value="1"/>
</dbReference>
<keyword evidence="3" id="KW-1185">Reference proteome</keyword>
<evidence type="ECO:0000256" key="1">
    <source>
        <dbReference type="SAM" id="SignalP"/>
    </source>
</evidence>